<dbReference type="InterPro" id="IPR015424">
    <property type="entry name" value="PyrdxlP-dep_Trfase"/>
</dbReference>
<evidence type="ECO:0000313" key="6">
    <source>
        <dbReference type="EMBL" id="KAF4450075.1"/>
    </source>
</evidence>
<dbReference type="AlphaFoldDB" id="A0A8H4NW81"/>
<dbReference type="EMBL" id="JAADJG010000260">
    <property type="protein sequence ID" value="KAF4450075.1"/>
    <property type="molecule type" value="Genomic_DNA"/>
</dbReference>
<comment type="caution">
    <text evidence="6">The sequence shown here is derived from an EMBL/GenBank/DDBJ whole genome shotgun (WGS) entry which is preliminary data.</text>
</comment>
<name>A0A8H4NW81_9HYPO</name>
<dbReference type="GO" id="GO:0009102">
    <property type="term" value="P:biotin biosynthetic process"/>
    <property type="evidence" value="ECO:0007669"/>
    <property type="project" value="TreeGrafter"/>
</dbReference>
<organism evidence="6 7">
    <name type="scientific">Fusarium austroafricanum</name>
    <dbReference type="NCBI Taxonomy" id="2364996"/>
    <lineage>
        <taxon>Eukaryota</taxon>
        <taxon>Fungi</taxon>
        <taxon>Dikarya</taxon>
        <taxon>Ascomycota</taxon>
        <taxon>Pezizomycotina</taxon>
        <taxon>Sordariomycetes</taxon>
        <taxon>Hypocreomycetidae</taxon>
        <taxon>Hypocreales</taxon>
        <taxon>Nectriaceae</taxon>
        <taxon>Fusarium</taxon>
        <taxon>Fusarium concolor species complex</taxon>
    </lineage>
</organism>
<protein>
    <submittedName>
        <fullName evidence="6">8-amino-7-oxononanoate synthase</fullName>
    </submittedName>
</protein>
<dbReference type="InterPro" id="IPR015421">
    <property type="entry name" value="PyrdxlP-dep_Trfase_major"/>
</dbReference>
<dbReference type="Gene3D" id="3.40.640.10">
    <property type="entry name" value="Type I PLP-dependent aspartate aminotransferase-like (Major domain)"/>
    <property type="match status" value="1"/>
</dbReference>
<evidence type="ECO:0000256" key="3">
    <source>
        <dbReference type="ARBA" id="ARBA00022679"/>
    </source>
</evidence>
<sequence length="468" mass="51999">MYSTQMLDSWLKEQTPRGQSMKNEPAFFRRLEQSLDIPRKEHGLMTIKPRWDNSIMDLTTSDFLSLNRTGRIRDAFMAELARNGEYMLSASGSRVQYGNYDYLLETERIIADFHGSETAWIAHSGFNANVGALEAVPLPGDVIVFDEFSHASTMLGMKLSMAAEKIPFRHNSIDSLREVLESIKTSDSAFASGDRSILICVESIYSMEGDICPLREFVDLAKEVFPAGNAQFIVDEAHSSGVVGPKGSGLVQMLGLEKEIAIRIHVCSKALASTGGVVLCNQTIRRALIHQSRLLTYSGAPSFPMVACIRAGYQLLMSGETEKAQNDIQENVKYFFEAITGDPTCEEAMNSGLLNIPLAEDWESRPVYSHVVPIKTRPRHEQYLFFHLSSDNINAYAISYPIVPRGASRIRVIFHAHNTKEEIDHLVASISAWASEMFDLEQDNSKNALPSAARHVYAMQASLSSATA</sequence>
<comment type="cofactor">
    <cofactor evidence="1">
        <name>pyridoxal 5'-phosphate</name>
        <dbReference type="ChEBI" id="CHEBI:597326"/>
    </cofactor>
</comment>
<evidence type="ECO:0000256" key="4">
    <source>
        <dbReference type="ARBA" id="ARBA00022898"/>
    </source>
</evidence>
<evidence type="ECO:0000256" key="2">
    <source>
        <dbReference type="ARBA" id="ARBA00010008"/>
    </source>
</evidence>
<dbReference type="Pfam" id="PF00155">
    <property type="entry name" value="Aminotran_1_2"/>
    <property type="match status" value="1"/>
</dbReference>
<dbReference type="GO" id="GO:0016740">
    <property type="term" value="F:transferase activity"/>
    <property type="evidence" value="ECO:0007669"/>
    <property type="project" value="UniProtKB-KW"/>
</dbReference>
<keyword evidence="4" id="KW-0663">Pyridoxal phosphate</keyword>
<dbReference type="Proteomes" id="UP000605986">
    <property type="component" value="Unassembled WGS sequence"/>
</dbReference>
<evidence type="ECO:0000259" key="5">
    <source>
        <dbReference type="Pfam" id="PF00155"/>
    </source>
</evidence>
<dbReference type="OrthoDB" id="2382073at2759"/>
<feature type="domain" description="Aminotransferase class I/classII large" evidence="5">
    <location>
        <begin position="55"/>
        <end position="430"/>
    </location>
</feature>
<evidence type="ECO:0000256" key="1">
    <source>
        <dbReference type="ARBA" id="ARBA00001933"/>
    </source>
</evidence>
<dbReference type="InterPro" id="IPR004839">
    <property type="entry name" value="Aminotransferase_I/II_large"/>
</dbReference>
<dbReference type="PANTHER" id="PTHR13693:SF77">
    <property type="entry name" value="8-AMINO-7-OXONONANOATE SYNTHASE"/>
    <property type="match status" value="1"/>
</dbReference>
<accession>A0A8H4NW81</accession>
<dbReference type="Gene3D" id="3.90.1150.10">
    <property type="entry name" value="Aspartate Aminotransferase, domain 1"/>
    <property type="match status" value="1"/>
</dbReference>
<dbReference type="GO" id="GO:0030170">
    <property type="term" value="F:pyridoxal phosphate binding"/>
    <property type="evidence" value="ECO:0007669"/>
    <property type="project" value="InterPro"/>
</dbReference>
<dbReference type="PANTHER" id="PTHR13693">
    <property type="entry name" value="CLASS II AMINOTRANSFERASE/8-AMINO-7-OXONONANOATE SYNTHASE"/>
    <property type="match status" value="1"/>
</dbReference>
<keyword evidence="3" id="KW-0808">Transferase</keyword>
<dbReference type="InterPro" id="IPR050087">
    <property type="entry name" value="AON_synthase_class-II"/>
</dbReference>
<dbReference type="SUPFAM" id="SSF53383">
    <property type="entry name" value="PLP-dependent transferases"/>
    <property type="match status" value="1"/>
</dbReference>
<gene>
    <name evidence="6" type="ORF">F53441_6780</name>
</gene>
<evidence type="ECO:0000313" key="7">
    <source>
        <dbReference type="Proteomes" id="UP000605986"/>
    </source>
</evidence>
<reference evidence="6" key="1">
    <citation type="submission" date="2020-01" db="EMBL/GenBank/DDBJ databases">
        <title>Identification and distribution of gene clusters putatively required for synthesis of sphingolipid metabolism inhibitors in phylogenetically diverse species of the filamentous fungus Fusarium.</title>
        <authorList>
            <person name="Kim H.-S."/>
            <person name="Busman M."/>
            <person name="Brown D.W."/>
            <person name="Divon H."/>
            <person name="Uhlig S."/>
            <person name="Proctor R.H."/>
        </authorList>
    </citation>
    <scope>NUCLEOTIDE SEQUENCE</scope>
    <source>
        <strain evidence="6">NRRL 53441</strain>
    </source>
</reference>
<dbReference type="InterPro" id="IPR015422">
    <property type="entry name" value="PyrdxlP-dep_Trfase_small"/>
</dbReference>
<keyword evidence="7" id="KW-1185">Reference proteome</keyword>
<proteinExistence type="inferred from homology"/>
<comment type="similarity">
    <text evidence="2">Belongs to the class-II pyridoxal-phosphate-dependent aminotransferase family. BioF subfamily.</text>
</comment>